<dbReference type="VEuPathDB" id="FungiDB:FOXG_15128"/>
<sequence>MTMAASQIPSKAVTGYNVGEIKAKGAFSSEITFAKAGLSLSDIINSQYPQSLEMMERPGMQLKYLPTRFDEVTGKLLTGGAYLFDKWEEAVDYSHWTTNEYTINEEGTKFWSQSAFDSPVRFAWKVIGAYNFAPIEHHAIGHFKRWSYTSNNIEAYLHEVYPQIKSIAEAQGAVAVWLLHQPEDKMIAVQLAYRKPAEGVSLNDYLVQVKQKSGFDRVLATKLTALVEFDRASILLTIWLPLSLAKGGADHTVPNYPVVPAIQTGTA</sequence>
<accession>A0A0J9W428</accession>
<dbReference type="EMBL" id="DS231722">
    <property type="protein sequence ID" value="KNB17650.1"/>
    <property type="molecule type" value="Genomic_DNA"/>
</dbReference>
<evidence type="ECO:0000313" key="3">
    <source>
        <dbReference type="Proteomes" id="UP000009097"/>
    </source>
</evidence>
<reference evidence="2" key="1">
    <citation type="submission" date="2007-04" db="EMBL/GenBank/DDBJ databases">
        <authorList>
            <consortium name="The Broad Institute Genome Sequencing Platform"/>
            <person name="Birren B."/>
            <person name="Lander E."/>
            <person name="Galagan J."/>
            <person name="Nusbaum C."/>
            <person name="Devon K."/>
            <person name="Ma L.-J."/>
            <person name="Jaffe D."/>
            <person name="Butler J."/>
            <person name="Alvarez P."/>
            <person name="Gnerre S."/>
            <person name="Grabherr M."/>
            <person name="Kleber M."/>
            <person name="Mauceli E."/>
            <person name="Brockman W."/>
            <person name="MacCallum I.A."/>
            <person name="Young S."/>
            <person name="LaButti K."/>
            <person name="DeCaprio D."/>
            <person name="Crawford M."/>
            <person name="Koehrsen M."/>
            <person name="Engels R."/>
            <person name="Montgomery P."/>
            <person name="Pearson M."/>
            <person name="Howarth C."/>
            <person name="Larson L."/>
            <person name="White J."/>
            <person name="O'Leary S."/>
            <person name="Kodira C."/>
            <person name="Zeng Q."/>
            <person name="Yandava C."/>
            <person name="Alvarado L."/>
            <person name="Kistler C."/>
            <person name="Shim W.-B."/>
            <person name="Kang S."/>
            <person name="Woloshuk C."/>
        </authorList>
    </citation>
    <scope>NUCLEOTIDE SEQUENCE</scope>
    <source>
        <strain evidence="2">4287</strain>
    </source>
</reference>
<dbReference type="GeneID" id="28956216"/>
<proteinExistence type="predicted"/>
<dbReference type="VEuPathDB" id="FungiDB:FOXG_14354"/>
<dbReference type="RefSeq" id="XP_018254554.1">
    <property type="nucleotide sequence ID" value="XM_018394420.1"/>
</dbReference>
<dbReference type="EMBL" id="DS231719">
    <property type="protein sequence ID" value="KNB16509.1"/>
    <property type="molecule type" value="Genomic_DNA"/>
</dbReference>
<dbReference type="GeneID" id="28955519"/>
<evidence type="ECO:0000313" key="1">
    <source>
        <dbReference type="EMBL" id="KNB16509.1"/>
    </source>
</evidence>
<dbReference type="AlphaFoldDB" id="A0A0J9W428"/>
<dbReference type="Proteomes" id="UP000009097">
    <property type="component" value="Unassembled WGS sequence"/>
</dbReference>
<gene>
    <name evidence="1" type="ORF">FOXG_14354</name>
    <name evidence="2" type="ORF">FOXG_15128</name>
</gene>
<dbReference type="KEGG" id="fox:FOXG_14354"/>
<dbReference type="KEGG" id="fox:FOXG_15128"/>
<organism evidence="2 3">
    <name type="scientific">Fusarium oxysporum f. sp. lycopersici (strain 4287 / CBS 123668 / FGSC 9935 / NRRL 34936)</name>
    <name type="common">Fusarium vascular wilt of tomato</name>
    <dbReference type="NCBI Taxonomy" id="426428"/>
    <lineage>
        <taxon>Eukaryota</taxon>
        <taxon>Fungi</taxon>
        <taxon>Dikarya</taxon>
        <taxon>Ascomycota</taxon>
        <taxon>Pezizomycotina</taxon>
        <taxon>Sordariomycetes</taxon>
        <taxon>Hypocreomycetidae</taxon>
        <taxon>Hypocreales</taxon>
        <taxon>Nectriaceae</taxon>
        <taxon>Fusarium</taxon>
        <taxon>Fusarium oxysporum species complex</taxon>
    </lineage>
</organism>
<dbReference type="RefSeq" id="XP_018255695.1">
    <property type="nucleotide sequence ID" value="XM_018395198.1"/>
</dbReference>
<dbReference type="OrthoDB" id="3885040at2759"/>
<reference evidence="2" key="2">
    <citation type="journal article" date="2010" name="Nature">
        <title>Comparative genomics reveals mobile pathogenicity chromosomes in Fusarium.</title>
        <authorList>
            <person name="Ma L.J."/>
            <person name="van der Does H.C."/>
            <person name="Borkovich K.A."/>
            <person name="Coleman J.J."/>
            <person name="Daboussi M.J."/>
            <person name="Di Pietro A."/>
            <person name="Dufresne M."/>
            <person name="Freitag M."/>
            <person name="Grabherr M."/>
            <person name="Henrissat B."/>
            <person name="Houterman P.M."/>
            <person name="Kang S."/>
            <person name="Shim W.B."/>
            <person name="Woloshuk C."/>
            <person name="Xie X."/>
            <person name="Xu J.R."/>
            <person name="Antoniw J."/>
            <person name="Baker S.E."/>
            <person name="Bluhm B.H."/>
            <person name="Breakspear A."/>
            <person name="Brown D.W."/>
            <person name="Butchko R.A."/>
            <person name="Chapman S."/>
            <person name="Coulson R."/>
            <person name="Coutinho P.M."/>
            <person name="Danchin E.G."/>
            <person name="Diener A."/>
            <person name="Gale L.R."/>
            <person name="Gardiner D.M."/>
            <person name="Goff S."/>
            <person name="Hammond-Kosack K.E."/>
            <person name="Hilburn K."/>
            <person name="Hua-Van A."/>
            <person name="Jonkers W."/>
            <person name="Kazan K."/>
            <person name="Kodira C.D."/>
            <person name="Koehrsen M."/>
            <person name="Kumar L."/>
            <person name="Lee Y.H."/>
            <person name="Li L."/>
            <person name="Manners J.M."/>
            <person name="Miranda-Saavedra D."/>
            <person name="Mukherjee M."/>
            <person name="Park G."/>
            <person name="Park J."/>
            <person name="Park S.Y."/>
            <person name="Proctor R.H."/>
            <person name="Regev A."/>
            <person name="Ruiz-Roldan M.C."/>
            <person name="Sain D."/>
            <person name="Sakthikumar S."/>
            <person name="Sykes S."/>
            <person name="Schwartz D.C."/>
            <person name="Turgeon B.G."/>
            <person name="Wapinski I."/>
            <person name="Yoder O."/>
            <person name="Young S."/>
            <person name="Zeng Q."/>
            <person name="Zhou S."/>
            <person name="Galagan J."/>
            <person name="Cuomo C.A."/>
            <person name="Kistler H.C."/>
            <person name="Rep M."/>
        </authorList>
    </citation>
    <scope>NUCLEOTIDE SEQUENCE [LARGE SCALE GENOMIC DNA]</scope>
    <source>
        <strain evidence="2">4287</strain>
    </source>
</reference>
<name>A0A0J9W428_FUSO4</name>
<evidence type="ECO:0000313" key="2">
    <source>
        <dbReference type="EMBL" id="KNB17650.1"/>
    </source>
</evidence>
<protein>
    <submittedName>
        <fullName evidence="2">Uncharacterized protein</fullName>
    </submittedName>
</protein>